<keyword evidence="4" id="KW-1185">Reference proteome</keyword>
<sequence>MTRRSVPLVAVAATFLALAGCSGTDSPSASTPPTSPSATATSEDAAPSQAAAETAAAWLVTSAAGASILQTEFDGTAYDDYGLTADVTLALLAVGDVDSAQTFAAALAAPDAVAAYIGDGATAQYAGSTAKLLATLATSGIDTSDLGGRDLVSELVALQAPSGRFSDLGADDYSITVSQAWAVLALNATAEAPQAAVDYLTAQQCAGAGFPEQLSDVSPADCVPDVDATAFAVSALLGAGVPVGAPAVADSLAWLETARSTDAAGQSWAAAGSEDANINSTSVVAAALTDADVDTAPVLSWLESQIITTGADTGAFPLAGTANVRVSAQATLALAGTGLRGLIG</sequence>
<feature type="chain" id="PRO_5039516506" description="Prenyltransferase and squalene oxidase repeat-containing protein" evidence="2">
    <location>
        <begin position="20"/>
        <end position="344"/>
    </location>
</feature>
<dbReference type="AlphaFoldDB" id="A0A1G6RF05"/>
<name>A0A1G6RF05_9MICO</name>
<dbReference type="Gene3D" id="1.50.10.20">
    <property type="match status" value="1"/>
</dbReference>
<evidence type="ECO:0000313" key="3">
    <source>
        <dbReference type="EMBL" id="SDD03021.1"/>
    </source>
</evidence>
<evidence type="ECO:0000313" key="4">
    <source>
        <dbReference type="Proteomes" id="UP000199039"/>
    </source>
</evidence>
<dbReference type="InterPro" id="IPR008930">
    <property type="entry name" value="Terpenoid_cyclase/PrenylTrfase"/>
</dbReference>
<evidence type="ECO:0000256" key="2">
    <source>
        <dbReference type="SAM" id="SignalP"/>
    </source>
</evidence>
<dbReference type="EMBL" id="FMYH01000005">
    <property type="protein sequence ID" value="SDD03021.1"/>
    <property type="molecule type" value="Genomic_DNA"/>
</dbReference>
<evidence type="ECO:0008006" key="5">
    <source>
        <dbReference type="Google" id="ProtNLM"/>
    </source>
</evidence>
<dbReference type="CDD" id="cd00688">
    <property type="entry name" value="ISOPREN_C2_like"/>
    <property type="match status" value="1"/>
</dbReference>
<feature type="signal peptide" evidence="2">
    <location>
        <begin position="1"/>
        <end position="19"/>
    </location>
</feature>
<keyword evidence="2" id="KW-0732">Signal</keyword>
<gene>
    <name evidence="3" type="ORF">SAMN05216410_2670</name>
</gene>
<reference evidence="3 4" key="1">
    <citation type="submission" date="2016-09" db="EMBL/GenBank/DDBJ databases">
        <authorList>
            <person name="Capua I."/>
            <person name="De Benedictis P."/>
            <person name="Joannis T."/>
            <person name="Lombin L.H."/>
            <person name="Cattoli G."/>
        </authorList>
    </citation>
    <scope>NUCLEOTIDE SEQUENCE [LARGE SCALE GENOMIC DNA]</scope>
    <source>
        <strain evidence="3 4">ISLP-3</strain>
    </source>
</reference>
<organism evidence="3 4">
    <name type="scientific">Sanguibacter gelidistatuariae</name>
    <dbReference type="NCBI Taxonomy" id="1814289"/>
    <lineage>
        <taxon>Bacteria</taxon>
        <taxon>Bacillati</taxon>
        <taxon>Actinomycetota</taxon>
        <taxon>Actinomycetes</taxon>
        <taxon>Micrococcales</taxon>
        <taxon>Sanguibacteraceae</taxon>
        <taxon>Sanguibacter</taxon>
    </lineage>
</organism>
<feature type="region of interest" description="Disordered" evidence="1">
    <location>
        <begin position="22"/>
        <end position="46"/>
    </location>
</feature>
<dbReference type="STRING" id="1814289.SAMN05216410_2670"/>
<accession>A0A1G6RF05</accession>
<proteinExistence type="predicted"/>
<protein>
    <recommendedName>
        <fullName evidence="5">Prenyltransferase and squalene oxidase repeat-containing protein</fullName>
    </recommendedName>
</protein>
<dbReference type="SUPFAM" id="SSF48239">
    <property type="entry name" value="Terpenoid cyclases/Protein prenyltransferases"/>
    <property type="match status" value="1"/>
</dbReference>
<dbReference type="Proteomes" id="UP000199039">
    <property type="component" value="Unassembled WGS sequence"/>
</dbReference>
<evidence type="ECO:0000256" key="1">
    <source>
        <dbReference type="SAM" id="MobiDB-lite"/>
    </source>
</evidence>
<dbReference type="PROSITE" id="PS51257">
    <property type="entry name" value="PROKAR_LIPOPROTEIN"/>
    <property type="match status" value="1"/>
</dbReference>
<dbReference type="RefSeq" id="WP_093183923.1">
    <property type="nucleotide sequence ID" value="NZ_FMYH01000005.1"/>
</dbReference>
<dbReference type="OrthoDB" id="4842970at2"/>